<dbReference type="Proteomes" id="UP000005204">
    <property type="component" value="Unassembled WGS sequence"/>
</dbReference>
<reference evidence="3" key="2">
    <citation type="submission" date="2022-06" db="UniProtKB">
        <authorList>
            <consortium name="EnsemblMetazoa"/>
        </authorList>
    </citation>
    <scope>IDENTIFICATION</scope>
    <source>
        <strain evidence="3">p50T (Dazao)</strain>
    </source>
</reference>
<name>A0A8R2M297_BOMMO</name>
<feature type="compositionally biased region" description="Polar residues" evidence="2">
    <location>
        <begin position="203"/>
        <end position="229"/>
    </location>
</feature>
<sequence>MDKNMEILWSKLEDKLNQQTLIITNTVTINVTEVLNEKLESLTEENKNLKLKISELEQKLQYLDKDKRKNNLVFFGVEENGKREIDLVEYIKKIIVEAGTPLDCQEVSNIYRIGASSTKSRPIIVTFTTTWKKNLILKNKPNLPQGIYVKEDYSKSVLETRKQLQPKVEEERKKGNIAYLKHDKLVVKKPYEVGREKRKRDQSGSPNWSSQKKSNTNKIPGRNPSNTGSKEIIKPNILNYIARGRSSSLSEIPKNQELT</sequence>
<evidence type="ECO:0000313" key="3">
    <source>
        <dbReference type="EnsemblMetazoa" id="XP_037871665.1"/>
    </source>
</evidence>
<dbReference type="KEGG" id="bmor:119629572"/>
<evidence type="ECO:0008006" key="5">
    <source>
        <dbReference type="Google" id="ProtNLM"/>
    </source>
</evidence>
<accession>A0A8R2M297</accession>
<dbReference type="RefSeq" id="XP_037871665.1">
    <property type="nucleotide sequence ID" value="XM_038015737.1"/>
</dbReference>
<dbReference type="GeneID" id="119629572"/>
<evidence type="ECO:0000256" key="1">
    <source>
        <dbReference type="SAM" id="Coils"/>
    </source>
</evidence>
<keyword evidence="1" id="KW-0175">Coiled coil</keyword>
<dbReference type="AlphaFoldDB" id="A0A8R2M297"/>
<feature type="region of interest" description="Disordered" evidence="2">
    <location>
        <begin position="190"/>
        <end position="233"/>
    </location>
</feature>
<reference evidence="4" key="1">
    <citation type="journal article" date="2008" name="Insect Biochem. Mol. Biol.">
        <title>The genome of a lepidopteran model insect, the silkworm Bombyx mori.</title>
        <authorList>
            <consortium name="International Silkworm Genome Consortium"/>
        </authorList>
    </citation>
    <scope>NUCLEOTIDE SEQUENCE [LARGE SCALE GENOMIC DNA]</scope>
    <source>
        <strain evidence="4">p50T</strain>
    </source>
</reference>
<dbReference type="SMR" id="A0A8R2M297"/>
<dbReference type="EnsemblMetazoa" id="XM_038015737.1">
    <property type="protein sequence ID" value="XP_037871665.1"/>
    <property type="gene ID" value="LOC119629572"/>
</dbReference>
<evidence type="ECO:0000313" key="4">
    <source>
        <dbReference type="Proteomes" id="UP000005204"/>
    </source>
</evidence>
<protein>
    <recommendedName>
        <fullName evidence="5">Endonuclease-reverse transcriptase</fullName>
    </recommendedName>
</protein>
<feature type="coiled-coil region" evidence="1">
    <location>
        <begin position="32"/>
        <end position="66"/>
    </location>
</feature>
<dbReference type="Gene3D" id="3.30.70.1820">
    <property type="entry name" value="L1 transposable element, RRM domain"/>
    <property type="match status" value="1"/>
</dbReference>
<keyword evidence="4" id="KW-1185">Reference proteome</keyword>
<proteinExistence type="predicted"/>
<evidence type="ECO:0000256" key="2">
    <source>
        <dbReference type="SAM" id="MobiDB-lite"/>
    </source>
</evidence>
<feature type="compositionally biased region" description="Basic and acidic residues" evidence="2">
    <location>
        <begin position="190"/>
        <end position="202"/>
    </location>
</feature>
<organism evidence="3 4">
    <name type="scientific">Bombyx mori</name>
    <name type="common">Silk moth</name>
    <dbReference type="NCBI Taxonomy" id="7091"/>
    <lineage>
        <taxon>Eukaryota</taxon>
        <taxon>Metazoa</taxon>
        <taxon>Ecdysozoa</taxon>
        <taxon>Arthropoda</taxon>
        <taxon>Hexapoda</taxon>
        <taxon>Insecta</taxon>
        <taxon>Pterygota</taxon>
        <taxon>Neoptera</taxon>
        <taxon>Endopterygota</taxon>
        <taxon>Lepidoptera</taxon>
        <taxon>Glossata</taxon>
        <taxon>Ditrysia</taxon>
        <taxon>Bombycoidea</taxon>
        <taxon>Bombycidae</taxon>
        <taxon>Bombycinae</taxon>
        <taxon>Bombyx</taxon>
    </lineage>
</organism>